<feature type="compositionally biased region" description="Acidic residues" evidence="5">
    <location>
        <begin position="340"/>
        <end position="354"/>
    </location>
</feature>
<sequence>MTTFYGSINWWGFSPALDLQETGFQEMCKKLICAAPEELNILIVGAGDVRHILKTVAHRYRHTKRKLRFYVIETALELYARDILLMMVALEKQQNMGLQDKTELFLELFGNTLVRQQSSQYVENMSHEIIKMITDFDYMEKKLPFLDLMQLKYKERDFLEGILKFWRNKEKQLPFDIAKCWDLRLRQLLGVRYDSRLNVFDWDYNMELIERGGSIIYIRQYKNWRNDGVAFKIREGTYDVPNRTLASGMVFKLDGERYPRRGYWGDMLVSPYITFGIETEDKSFYKKQNNTHTKTAEDVSEFNIISLLYEIANGERYQPPKAELPKEVPEIVSSKLQEINEEDAEEDKNEEMEQQENKTDPTKGKSSDLTESENDKDGLGANGNNSNENNDKTDYDWLPLDDIKIIFLPLASVEELVKKNKYSRLFNIVYFSNSSVHHLKPEISQLFADNCSVILETALFMLDIKKDNVKEFVKKISGFASAAGCKPLETWNDLQDSYIKFYYER</sequence>
<dbReference type="EMBL" id="CAXITT010000754">
    <property type="protein sequence ID" value="CAL1545956.1"/>
    <property type="molecule type" value="Genomic_DNA"/>
</dbReference>
<proteinExistence type="inferred from homology"/>
<dbReference type="PANTHER" id="PTHR22118">
    <property type="entry name" value="DYNEIN ASSEMBLY FACTOR 3, AXONEMAL"/>
    <property type="match status" value="1"/>
</dbReference>
<organism evidence="8 9">
    <name type="scientific">Lymnaea stagnalis</name>
    <name type="common">Great pond snail</name>
    <name type="synonym">Helix stagnalis</name>
    <dbReference type="NCBI Taxonomy" id="6523"/>
    <lineage>
        <taxon>Eukaryota</taxon>
        <taxon>Metazoa</taxon>
        <taxon>Spiralia</taxon>
        <taxon>Lophotrochozoa</taxon>
        <taxon>Mollusca</taxon>
        <taxon>Gastropoda</taxon>
        <taxon>Heterobranchia</taxon>
        <taxon>Euthyneura</taxon>
        <taxon>Panpulmonata</taxon>
        <taxon>Hygrophila</taxon>
        <taxon>Lymnaeoidea</taxon>
        <taxon>Lymnaeidae</taxon>
        <taxon>Lymnaea</taxon>
    </lineage>
</organism>
<feature type="compositionally biased region" description="Basic and acidic residues" evidence="5">
    <location>
        <begin position="355"/>
        <end position="378"/>
    </location>
</feature>
<dbReference type="Pfam" id="PF14737">
    <property type="entry name" value="DUF4470"/>
    <property type="match status" value="1"/>
</dbReference>
<dbReference type="GO" id="GO:0120293">
    <property type="term" value="C:dynein axonemal particle"/>
    <property type="evidence" value="ECO:0007669"/>
    <property type="project" value="UniProtKB-SubCell"/>
</dbReference>
<dbReference type="InterPro" id="IPR027974">
    <property type="entry name" value="DUF4470"/>
</dbReference>
<comment type="caution">
    <text evidence="8">The sequence shown here is derived from an EMBL/GenBank/DDBJ whole genome shotgun (WGS) entry which is preliminary data.</text>
</comment>
<evidence type="ECO:0000313" key="9">
    <source>
        <dbReference type="Proteomes" id="UP001497497"/>
    </source>
</evidence>
<evidence type="ECO:0000256" key="4">
    <source>
        <dbReference type="ARBA" id="ARBA00024190"/>
    </source>
</evidence>
<evidence type="ECO:0000256" key="3">
    <source>
        <dbReference type="ARBA" id="ARBA00022794"/>
    </source>
</evidence>
<reference evidence="8 9" key="1">
    <citation type="submission" date="2024-04" db="EMBL/GenBank/DDBJ databases">
        <authorList>
            <consortium name="Genoscope - CEA"/>
            <person name="William W."/>
        </authorList>
    </citation>
    <scope>NUCLEOTIDE SEQUENCE [LARGE SCALE GENOMIC DNA]</scope>
</reference>
<dbReference type="GO" id="GO:0070286">
    <property type="term" value="P:axonemal dynein complex assembly"/>
    <property type="evidence" value="ECO:0007669"/>
    <property type="project" value="InterPro"/>
</dbReference>
<dbReference type="Pfam" id="PF14740">
    <property type="entry name" value="DUF4471"/>
    <property type="match status" value="1"/>
</dbReference>
<dbReference type="GO" id="GO:0044458">
    <property type="term" value="P:motile cilium assembly"/>
    <property type="evidence" value="ECO:0007669"/>
    <property type="project" value="TreeGrafter"/>
</dbReference>
<dbReference type="PANTHER" id="PTHR22118:SF14">
    <property type="entry name" value="DYNEIN AXONEMAL ASSEMBLY FACTOR 3"/>
    <property type="match status" value="1"/>
</dbReference>
<evidence type="ECO:0000256" key="5">
    <source>
        <dbReference type="SAM" id="MobiDB-lite"/>
    </source>
</evidence>
<feature type="domain" description="DUF4470" evidence="6">
    <location>
        <begin position="10"/>
        <end position="114"/>
    </location>
</feature>
<feature type="region of interest" description="Disordered" evidence="5">
    <location>
        <begin position="340"/>
        <end position="391"/>
    </location>
</feature>
<evidence type="ECO:0000259" key="6">
    <source>
        <dbReference type="Pfam" id="PF14737"/>
    </source>
</evidence>
<evidence type="ECO:0000259" key="7">
    <source>
        <dbReference type="Pfam" id="PF14740"/>
    </source>
</evidence>
<evidence type="ECO:0008006" key="10">
    <source>
        <dbReference type="Google" id="ProtNLM"/>
    </source>
</evidence>
<dbReference type="Proteomes" id="UP001497497">
    <property type="component" value="Unassembled WGS sequence"/>
</dbReference>
<keyword evidence="3" id="KW-0970">Cilium biogenesis/degradation</keyword>
<comment type="subcellular location">
    <subcellularLocation>
        <location evidence="4">Dynein axonemal particle</location>
    </subcellularLocation>
</comment>
<name>A0AAV2IG60_LYMST</name>
<feature type="domain" description="Dynein assembly factor 3 C-terminal" evidence="7">
    <location>
        <begin position="146"/>
        <end position="488"/>
    </location>
</feature>
<dbReference type="AlphaFoldDB" id="A0AAV2IG60"/>
<keyword evidence="9" id="KW-1185">Reference proteome</keyword>
<evidence type="ECO:0000256" key="1">
    <source>
        <dbReference type="ARBA" id="ARBA00010449"/>
    </source>
</evidence>
<comment type="similarity">
    <text evidence="1">Belongs to the DNAAF3 family.</text>
</comment>
<gene>
    <name evidence="8" type="ORF">GSLYS_00019333001</name>
</gene>
<dbReference type="InterPro" id="IPR039304">
    <property type="entry name" value="DNAAF3"/>
</dbReference>
<keyword evidence="2" id="KW-0963">Cytoplasm</keyword>
<dbReference type="InterPro" id="IPR028235">
    <property type="entry name" value="DNAAF3_C"/>
</dbReference>
<evidence type="ECO:0000313" key="8">
    <source>
        <dbReference type="EMBL" id="CAL1545956.1"/>
    </source>
</evidence>
<accession>A0AAV2IG60</accession>
<evidence type="ECO:0000256" key="2">
    <source>
        <dbReference type="ARBA" id="ARBA00022490"/>
    </source>
</evidence>
<protein>
    <recommendedName>
        <fullName evidence="10">Dynein assembly factor 3, axonemal</fullName>
    </recommendedName>
</protein>